<reference evidence="1" key="1">
    <citation type="submission" date="2014-09" db="EMBL/GenBank/DDBJ databases">
        <authorList>
            <person name="Magalhaes I.L.F."/>
            <person name="Oliveira U."/>
            <person name="Santos F.R."/>
            <person name="Vidigal T.H.D.A."/>
            <person name="Brescovit A.D."/>
            <person name="Santos A.J."/>
        </authorList>
    </citation>
    <scope>NUCLEOTIDE SEQUENCE</scope>
    <source>
        <tissue evidence="1">Shoot tissue taken approximately 20 cm above the soil surface</tissue>
    </source>
</reference>
<accession>A0A0A9FR95</accession>
<evidence type="ECO:0000313" key="1">
    <source>
        <dbReference type="EMBL" id="JAE10828.1"/>
    </source>
</evidence>
<name>A0A0A9FR95_ARUDO</name>
<dbReference type="EMBL" id="GBRH01187068">
    <property type="protein sequence ID" value="JAE10828.1"/>
    <property type="molecule type" value="Transcribed_RNA"/>
</dbReference>
<sequence length="27" mass="3041">MQLFSGWGDRSSICTTLAFSCKEMDNI</sequence>
<proteinExistence type="predicted"/>
<organism evidence="1">
    <name type="scientific">Arundo donax</name>
    <name type="common">Giant reed</name>
    <name type="synonym">Donax arundinaceus</name>
    <dbReference type="NCBI Taxonomy" id="35708"/>
    <lineage>
        <taxon>Eukaryota</taxon>
        <taxon>Viridiplantae</taxon>
        <taxon>Streptophyta</taxon>
        <taxon>Embryophyta</taxon>
        <taxon>Tracheophyta</taxon>
        <taxon>Spermatophyta</taxon>
        <taxon>Magnoliopsida</taxon>
        <taxon>Liliopsida</taxon>
        <taxon>Poales</taxon>
        <taxon>Poaceae</taxon>
        <taxon>PACMAD clade</taxon>
        <taxon>Arundinoideae</taxon>
        <taxon>Arundineae</taxon>
        <taxon>Arundo</taxon>
    </lineage>
</organism>
<protein>
    <submittedName>
        <fullName evidence="1">Uncharacterized protein</fullName>
    </submittedName>
</protein>
<reference evidence="1" key="2">
    <citation type="journal article" date="2015" name="Data Brief">
        <title>Shoot transcriptome of the giant reed, Arundo donax.</title>
        <authorList>
            <person name="Barrero R.A."/>
            <person name="Guerrero F.D."/>
            <person name="Moolhuijzen P."/>
            <person name="Goolsby J.A."/>
            <person name="Tidwell J."/>
            <person name="Bellgard S.E."/>
            <person name="Bellgard M.I."/>
        </authorList>
    </citation>
    <scope>NUCLEOTIDE SEQUENCE</scope>
    <source>
        <tissue evidence="1">Shoot tissue taken approximately 20 cm above the soil surface</tissue>
    </source>
</reference>
<dbReference type="AlphaFoldDB" id="A0A0A9FR95"/>